<name>A0A7N2LGB1_QUELO</name>
<reference evidence="1" key="2">
    <citation type="submission" date="2021-01" db="UniProtKB">
        <authorList>
            <consortium name="EnsemblPlants"/>
        </authorList>
    </citation>
    <scope>IDENTIFICATION</scope>
</reference>
<dbReference type="InParanoid" id="A0A7N2LGB1"/>
<keyword evidence="2" id="KW-1185">Reference proteome</keyword>
<dbReference type="EMBL" id="LRBV02000004">
    <property type="status" value="NOT_ANNOTATED_CDS"/>
    <property type="molecule type" value="Genomic_DNA"/>
</dbReference>
<dbReference type="Proteomes" id="UP000594261">
    <property type="component" value="Chromosome 4"/>
</dbReference>
<dbReference type="Gramene" id="QL04p032268:mrna">
    <property type="protein sequence ID" value="QL04p032268:mrna"/>
    <property type="gene ID" value="QL04p032268"/>
</dbReference>
<dbReference type="PANTHER" id="PTHR31170:SF9">
    <property type="entry name" value="PROTEIN, PUTATIVE (DUF247)-RELATED"/>
    <property type="match status" value="1"/>
</dbReference>
<proteinExistence type="predicted"/>
<reference evidence="1 2" key="1">
    <citation type="journal article" date="2016" name="G3 (Bethesda)">
        <title>First Draft Assembly and Annotation of the Genome of a California Endemic Oak Quercus lobata Nee (Fagaceae).</title>
        <authorList>
            <person name="Sork V.L."/>
            <person name="Fitz-Gibbon S.T."/>
            <person name="Puiu D."/>
            <person name="Crepeau M."/>
            <person name="Gugger P.F."/>
            <person name="Sherman R."/>
            <person name="Stevens K."/>
            <person name="Langley C.H."/>
            <person name="Pellegrini M."/>
            <person name="Salzberg S.L."/>
        </authorList>
    </citation>
    <scope>NUCLEOTIDE SEQUENCE [LARGE SCALE GENOMIC DNA]</scope>
    <source>
        <strain evidence="1 2">cv. SW786</strain>
    </source>
</reference>
<dbReference type="Pfam" id="PF03140">
    <property type="entry name" value="DUF247"/>
    <property type="match status" value="1"/>
</dbReference>
<evidence type="ECO:0000313" key="2">
    <source>
        <dbReference type="Proteomes" id="UP000594261"/>
    </source>
</evidence>
<dbReference type="PANTHER" id="PTHR31170">
    <property type="entry name" value="BNAC04G53230D PROTEIN"/>
    <property type="match status" value="1"/>
</dbReference>
<accession>A0A7N2LGB1</accession>
<organism evidence="1 2">
    <name type="scientific">Quercus lobata</name>
    <name type="common">Valley oak</name>
    <dbReference type="NCBI Taxonomy" id="97700"/>
    <lineage>
        <taxon>Eukaryota</taxon>
        <taxon>Viridiplantae</taxon>
        <taxon>Streptophyta</taxon>
        <taxon>Embryophyta</taxon>
        <taxon>Tracheophyta</taxon>
        <taxon>Spermatophyta</taxon>
        <taxon>Magnoliopsida</taxon>
        <taxon>eudicotyledons</taxon>
        <taxon>Gunneridae</taxon>
        <taxon>Pentapetalae</taxon>
        <taxon>rosids</taxon>
        <taxon>fabids</taxon>
        <taxon>Fagales</taxon>
        <taxon>Fagaceae</taxon>
        <taxon>Quercus</taxon>
    </lineage>
</organism>
<evidence type="ECO:0000313" key="1">
    <source>
        <dbReference type="EnsemblPlants" id="QL04p032268:mrna"/>
    </source>
</evidence>
<sequence>MQNLFDMEPDNQLEDFTIIDIPQVWDLEPDKQPECCIYRGELAKCVQEEELKIRHCYAENFHEIGKEDFVKMILLDSIFIIEHLWCITRYPEENNIHENVFDILHDLILLENQVPFSVLEELYNFAYLDLPSPG</sequence>
<protein>
    <submittedName>
        <fullName evidence="1">Uncharacterized protein</fullName>
    </submittedName>
</protein>
<dbReference type="EnsemblPlants" id="QL04p032268:mrna">
    <property type="protein sequence ID" value="QL04p032268:mrna"/>
    <property type="gene ID" value="QL04p032268"/>
</dbReference>
<dbReference type="InterPro" id="IPR004158">
    <property type="entry name" value="DUF247_pln"/>
</dbReference>
<dbReference type="AlphaFoldDB" id="A0A7N2LGB1"/>